<keyword evidence="2" id="KW-0808">Transferase</keyword>
<dbReference type="Gene3D" id="3.40.50.150">
    <property type="entry name" value="Vaccinia Virus protein VP39"/>
    <property type="match status" value="1"/>
</dbReference>
<dbReference type="GO" id="GO:0008168">
    <property type="term" value="F:methyltransferase activity"/>
    <property type="evidence" value="ECO:0007669"/>
    <property type="project" value="UniProtKB-KW"/>
</dbReference>
<reference evidence="2 3" key="1">
    <citation type="submission" date="2024-09" db="EMBL/GenBank/DDBJ databases">
        <authorList>
            <person name="Sun Q."/>
            <person name="Mori K."/>
        </authorList>
    </citation>
    <scope>NUCLEOTIDE SEQUENCE [LARGE SCALE GENOMIC DNA]</scope>
    <source>
        <strain evidence="2 3">TBRC 7907</strain>
    </source>
</reference>
<evidence type="ECO:0000313" key="2">
    <source>
        <dbReference type="EMBL" id="MFB9907427.1"/>
    </source>
</evidence>
<comment type="caution">
    <text evidence="2">The sequence shown here is derived from an EMBL/GenBank/DDBJ whole genome shotgun (WGS) entry which is preliminary data.</text>
</comment>
<dbReference type="RefSeq" id="WP_377857501.1">
    <property type="nucleotide sequence ID" value="NZ_JBHLZU010000020.1"/>
</dbReference>
<dbReference type="PANTHER" id="PTHR43861">
    <property type="entry name" value="TRANS-ACONITATE 2-METHYLTRANSFERASE-RELATED"/>
    <property type="match status" value="1"/>
</dbReference>
<gene>
    <name evidence="2" type="ORF">ACFFQA_26110</name>
</gene>
<dbReference type="Pfam" id="PF08242">
    <property type="entry name" value="Methyltransf_12"/>
    <property type="match status" value="1"/>
</dbReference>
<dbReference type="CDD" id="cd02440">
    <property type="entry name" value="AdoMet_MTases"/>
    <property type="match status" value="1"/>
</dbReference>
<accession>A0ABV6A2N4</accession>
<dbReference type="EMBL" id="JBHLZU010000020">
    <property type="protein sequence ID" value="MFB9907427.1"/>
    <property type="molecule type" value="Genomic_DNA"/>
</dbReference>
<sequence>MGSHAHAHDNIDWPSKLAELRRADRLSAPARAEVAAKLIDDGVRTVIDMGSGSGGWAASFAEALRTSGASGATLVLVDAVPELLAAAEQSVRAAAGSEVEVVAVHGDAASPELAGQLPPADLVWASHVVHHLPDEQQGVRNLAASLAEGGRLALAEGGLAPRFLNTIGLGEPGLQQRLDIAKTQWFVSMRAEMAGSVQLNVGWSSVLRDAGLTDVTAFSYLLDRPAPLSEDDRHTVLSRVRWLRDTTEGWCSAEDTALLDRLLDPADEVYLGGRADLFWLQANTVHLARRPVA</sequence>
<organism evidence="2 3">
    <name type="scientific">Allokutzneria oryzae</name>
    <dbReference type="NCBI Taxonomy" id="1378989"/>
    <lineage>
        <taxon>Bacteria</taxon>
        <taxon>Bacillati</taxon>
        <taxon>Actinomycetota</taxon>
        <taxon>Actinomycetes</taxon>
        <taxon>Pseudonocardiales</taxon>
        <taxon>Pseudonocardiaceae</taxon>
        <taxon>Allokutzneria</taxon>
    </lineage>
</organism>
<dbReference type="GO" id="GO:0032259">
    <property type="term" value="P:methylation"/>
    <property type="evidence" value="ECO:0007669"/>
    <property type="project" value="UniProtKB-KW"/>
</dbReference>
<dbReference type="PANTHER" id="PTHR43861:SF1">
    <property type="entry name" value="TRANS-ACONITATE 2-METHYLTRANSFERASE"/>
    <property type="match status" value="1"/>
</dbReference>
<evidence type="ECO:0000313" key="3">
    <source>
        <dbReference type="Proteomes" id="UP001589693"/>
    </source>
</evidence>
<dbReference type="Proteomes" id="UP001589693">
    <property type="component" value="Unassembled WGS sequence"/>
</dbReference>
<keyword evidence="3" id="KW-1185">Reference proteome</keyword>
<proteinExistence type="predicted"/>
<protein>
    <submittedName>
        <fullName evidence="2">Class I SAM-dependent methyltransferase</fullName>
    </submittedName>
</protein>
<feature type="domain" description="Methyltransferase type 12" evidence="1">
    <location>
        <begin position="48"/>
        <end position="152"/>
    </location>
</feature>
<dbReference type="InterPro" id="IPR013217">
    <property type="entry name" value="Methyltransf_12"/>
</dbReference>
<dbReference type="InterPro" id="IPR029063">
    <property type="entry name" value="SAM-dependent_MTases_sf"/>
</dbReference>
<dbReference type="SUPFAM" id="SSF53335">
    <property type="entry name" value="S-adenosyl-L-methionine-dependent methyltransferases"/>
    <property type="match status" value="1"/>
</dbReference>
<name>A0ABV6A2N4_9PSEU</name>
<evidence type="ECO:0000259" key="1">
    <source>
        <dbReference type="Pfam" id="PF08242"/>
    </source>
</evidence>
<keyword evidence="2" id="KW-0489">Methyltransferase</keyword>